<dbReference type="InterPro" id="IPR008928">
    <property type="entry name" value="6-hairpin_glycosidase_sf"/>
</dbReference>
<sequence length="154" mass="16368">GGGIWWNTNNTYKASCVNFPAAIAAHLLYLALGDSSYETKSQAIYSWGKSNLFESSTGKVYDGKNSDGSVSTASYSYNQGTFAGAAYYLGEGSTVGWQSLDWQKNSSGSTLPVYGSTGDGAGFNGIFLRWAAKAGWDRIAGVRNAWRGATAPAW</sequence>
<feature type="non-terminal residue" evidence="1">
    <location>
        <position position="1"/>
    </location>
</feature>
<dbReference type="Gene3D" id="1.50.10.20">
    <property type="match status" value="1"/>
</dbReference>
<evidence type="ECO:0000313" key="1">
    <source>
        <dbReference type="EMBL" id="AIA87386.1"/>
    </source>
</evidence>
<protein>
    <submittedName>
        <fullName evidence="1">Glyco_hydro_76</fullName>
    </submittedName>
</protein>
<dbReference type="AlphaFoldDB" id="A0A060C3U3"/>
<dbReference type="InterPro" id="IPR053169">
    <property type="entry name" value="MUG_Protein"/>
</dbReference>
<dbReference type="EMBL" id="KF120117">
    <property type="protein sequence ID" value="AIA87386.1"/>
    <property type="molecule type" value="Genomic_DNA"/>
</dbReference>
<dbReference type="InterPro" id="IPR005198">
    <property type="entry name" value="Glyco_hydro_76"/>
</dbReference>
<proteinExistence type="predicted"/>
<reference evidence="1" key="1">
    <citation type="journal article" date="2013" name="Environ. Microbiol.">
        <title>Seasonally variable intestinal metagenomes of the red palm weevil (Rhynchophorus ferrugineus).</title>
        <authorList>
            <person name="Jia S."/>
            <person name="Zhang X."/>
            <person name="Zhang G."/>
            <person name="Yin A."/>
            <person name="Zhang S."/>
            <person name="Li F."/>
            <person name="Wang L."/>
            <person name="Zhao D."/>
            <person name="Yun Q."/>
            <person name="Tala"/>
            <person name="Wang J."/>
            <person name="Sun G."/>
            <person name="Baabdullah M."/>
            <person name="Yu X."/>
            <person name="Hu S."/>
            <person name="Al-Mssallem I.S."/>
            <person name="Yu J."/>
        </authorList>
    </citation>
    <scope>NUCLEOTIDE SEQUENCE</scope>
</reference>
<dbReference type="PANTHER" id="PTHR47791">
    <property type="entry name" value="MEIOTICALLY UP-REGULATED GENE 191 PROTEIN"/>
    <property type="match status" value="1"/>
</dbReference>
<accession>A0A060C3U3</accession>
<dbReference type="PANTHER" id="PTHR47791:SF3">
    <property type="entry name" value="MEIOTICALLY UP-REGULATED GENE 191 PROTEIN"/>
    <property type="match status" value="1"/>
</dbReference>
<dbReference type="GO" id="GO:0005975">
    <property type="term" value="P:carbohydrate metabolic process"/>
    <property type="evidence" value="ECO:0007669"/>
    <property type="project" value="InterPro"/>
</dbReference>
<name>A0A060C3U3_9BACT</name>
<organism evidence="1">
    <name type="scientific">uncultured Chitinophaga sp</name>
    <dbReference type="NCBI Taxonomy" id="339340"/>
    <lineage>
        <taxon>Bacteria</taxon>
        <taxon>Pseudomonadati</taxon>
        <taxon>Bacteroidota</taxon>
        <taxon>Chitinophagia</taxon>
        <taxon>Chitinophagales</taxon>
        <taxon>Chitinophagaceae</taxon>
        <taxon>Chitinophaga</taxon>
        <taxon>environmental samples</taxon>
    </lineage>
</organism>
<dbReference type="SUPFAM" id="SSF48208">
    <property type="entry name" value="Six-hairpin glycosidases"/>
    <property type="match status" value="1"/>
</dbReference>
<dbReference type="Pfam" id="PF03663">
    <property type="entry name" value="Glyco_hydro_76"/>
    <property type="match status" value="1"/>
</dbReference>